<keyword evidence="1" id="KW-1133">Transmembrane helix</keyword>
<dbReference type="EMBL" id="BRYA01001534">
    <property type="protein sequence ID" value="GMI45122.1"/>
    <property type="molecule type" value="Genomic_DNA"/>
</dbReference>
<evidence type="ECO:0000313" key="3">
    <source>
        <dbReference type="Proteomes" id="UP001165065"/>
    </source>
</evidence>
<proteinExistence type="predicted"/>
<protein>
    <submittedName>
        <fullName evidence="2">Uncharacterized protein</fullName>
    </submittedName>
</protein>
<accession>A0A9W7GJG8</accession>
<feature type="transmembrane region" description="Helical" evidence="1">
    <location>
        <begin position="143"/>
        <end position="162"/>
    </location>
</feature>
<keyword evidence="1" id="KW-0472">Membrane</keyword>
<name>A0A9W7GJG8_9STRA</name>
<comment type="caution">
    <text evidence="2">The sequence shown here is derived from an EMBL/GenBank/DDBJ whole genome shotgun (WGS) entry which is preliminary data.</text>
</comment>
<organism evidence="2 3">
    <name type="scientific">Triparma columacea</name>
    <dbReference type="NCBI Taxonomy" id="722753"/>
    <lineage>
        <taxon>Eukaryota</taxon>
        <taxon>Sar</taxon>
        <taxon>Stramenopiles</taxon>
        <taxon>Ochrophyta</taxon>
        <taxon>Bolidophyceae</taxon>
        <taxon>Parmales</taxon>
        <taxon>Triparmaceae</taxon>
        <taxon>Triparma</taxon>
    </lineage>
</organism>
<reference evidence="3" key="1">
    <citation type="journal article" date="2023" name="Commun. Biol.">
        <title>Genome analysis of Parmales, the sister group of diatoms, reveals the evolutionary specialization of diatoms from phago-mixotrophs to photoautotrophs.</title>
        <authorList>
            <person name="Ban H."/>
            <person name="Sato S."/>
            <person name="Yoshikawa S."/>
            <person name="Yamada K."/>
            <person name="Nakamura Y."/>
            <person name="Ichinomiya M."/>
            <person name="Sato N."/>
            <person name="Blanc-Mathieu R."/>
            <person name="Endo H."/>
            <person name="Kuwata A."/>
            <person name="Ogata H."/>
        </authorList>
    </citation>
    <scope>NUCLEOTIDE SEQUENCE [LARGE SCALE GENOMIC DNA]</scope>
</reference>
<dbReference type="Proteomes" id="UP001165065">
    <property type="component" value="Unassembled WGS sequence"/>
</dbReference>
<evidence type="ECO:0000313" key="2">
    <source>
        <dbReference type="EMBL" id="GMI45122.1"/>
    </source>
</evidence>
<keyword evidence="3" id="KW-1185">Reference proteome</keyword>
<keyword evidence="1" id="KW-0812">Transmembrane</keyword>
<dbReference type="AlphaFoldDB" id="A0A9W7GJG8"/>
<evidence type="ECO:0000256" key="1">
    <source>
        <dbReference type="SAM" id="Phobius"/>
    </source>
</evidence>
<gene>
    <name evidence="2" type="ORF">TrCOL_g6570</name>
</gene>
<sequence length="170" mass="19056">MSYGAGNSYNRGYENVDDKGADFDYQSYQNGFVNGASTNADENGRGGSRLFGGFVDAVPSLFRVRRNSRHKEVADINDVLKDTIATNYGAEGTANQTLDTMVKQREQLKAAHRDGREVVSMTKLAKVQLMELRAKARKKVAKLWTIIIILGLLNAFLIWRMFNCRGTFFC</sequence>